<comment type="cofactor">
    <cofactor evidence="6">
        <name>Ca(2+)</name>
        <dbReference type="ChEBI" id="CHEBI:29108"/>
    </cofactor>
</comment>
<keyword evidence="11" id="KW-1185">Reference proteome</keyword>
<keyword evidence="7" id="KW-0378">Hydrolase</keyword>
<dbReference type="GO" id="GO:0036503">
    <property type="term" value="P:ERAD pathway"/>
    <property type="evidence" value="ECO:0007669"/>
    <property type="project" value="UniProtKB-ARBA"/>
</dbReference>
<dbReference type="STRING" id="1160509.A0A3N4HNF6"/>
<feature type="active site" evidence="5">
    <location>
        <position position="341"/>
    </location>
</feature>
<feature type="active site" evidence="5">
    <location>
        <position position="464"/>
    </location>
</feature>
<feature type="active site" description="Proton donor" evidence="5">
    <location>
        <position position="443"/>
    </location>
</feature>
<proteinExistence type="inferred from homology"/>
<gene>
    <name evidence="10" type="ORF">BJ508DRAFT_380140</name>
</gene>
<dbReference type="GO" id="GO:0044322">
    <property type="term" value="C:endoplasmic reticulum quality control compartment"/>
    <property type="evidence" value="ECO:0007669"/>
    <property type="project" value="GOC"/>
</dbReference>
<keyword evidence="4" id="KW-0325">Glycoprotein</keyword>
<evidence type="ECO:0000256" key="9">
    <source>
        <dbReference type="SAM" id="SignalP"/>
    </source>
</evidence>
<evidence type="ECO:0000256" key="4">
    <source>
        <dbReference type="ARBA" id="ARBA00023180"/>
    </source>
</evidence>
<organism evidence="10 11">
    <name type="scientific">Ascobolus immersus RN42</name>
    <dbReference type="NCBI Taxonomy" id="1160509"/>
    <lineage>
        <taxon>Eukaryota</taxon>
        <taxon>Fungi</taxon>
        <taxon>Dikarya</taxon>
        <taxon>Ascomycota</taxon>
        <taxon>Pezizomycotina</taxon>
        <taxon>Pezizomycetes</taxon>
        <taxon>Pezizales</taxon>
        <taxon>Ascobolaceae</taxon>
        <taxon>Ascobolus</taxon>
    </lineage>
</organism>
<comment type="subcellular location">
    <subcellularLocation>
        <location evidence="1">Endoplasmic reticulum</location>
    </subcellularLocation>
</comment>
<evidence type="ECO:0000256" key="8">
    <source>
        <dbReference type="SAM" id="MobiDB-lite"/>
    </source>
</evidence>
<feature type="binding site" evidence="6">
    <location>
        <position position="550"/>
    </location>
    <ligand>
        <name>Ca(2+)</name>
        <dbReference type="ChEBI" id="CHEBI:29108"/>
    </ligand>
</feature>
<accession>A0A3N4HNF6</accession>
<dbReference type="EMBL" id="ML119767">
    <property type="protein sequence ID" value="RPA75269.1"/>
    <property type="molecule type" value="Genomic_DNA"/>
</dbReference>
<dbReference type="PANTHER" id="PTHR45679">
    <property type="entry name" value="ER DEGRADATION-ENHANCING ALPHA-MANNOSIDASE-LIKE PROTEIN 2"/>
    <property type="match status" value="1"/>
</dbReference>
<dbReference type="InterPro" id="IPR012341">
    <property type="entry name" value="6hp_glycosidase-like_sf"/>
</dbReference>
<keyword evidence="6" id="KW-0479">Metal-binding</keyword>
<protein>
    <recommendedName>
        <fullName evidence="7">alpha-1,2-Mannosidase</fullName>
        <ecNumber evidence="7">3.2.1.-</ecNumber>
    </recommendedName>
</protein>
<dbReference type="GO" id="GO:0004571">
    <property type="term" value="F:mannosyl-oligosaccharide 1,2-alpha-mannosidase activity"/>
    <property type="evidence" value="ECO:0007669"/>
    <property type="project" value="InterPro"/>
</dbReference>
<evidence type="ECO:0000256" key="2">
    <source>
        <dbReference type="ARBA" id="ARBA00007658"/>
    </source>
</evidence>
<keyword evidence="6" id="KW-0106">Calcium</keyword>
<feature type="signal peptide" evidence="9">
    <location>
        <begin position="1"/>
        <end position="31"/>
    </location>
</feature>
<dbReference type="Gene3D" id="1.50.10.10">
    <property type="match status" value="1"/>
</dbReference>
<reference evidence="10 11" key="1">
    <citation type="journal article" date="2018" name="Nat. Ecol. Evol.">
        <title>Pezizomycetes genomes reveal the molecular basis of ectomycorrhizal truffle lifestyle.</title>
        <authorList>
            <person name="Murat C."/>
            <person name="Payen T."/>
            <person name="Noel B."/>
            <person name="Kuo A."/>
            <person name="Morin E."/>
            <person name="Chen J."/>
            <person name="Kohler A."/>
            <person name="Krizsan K."/>
            <person name="Balestrini R."/>
            <person name="Da Silva C."/>
            <person name="Montanini B."/>
            <person name="Hainaut M."/>
            <person name="Levati E."/>
            <person name="Barry K.W."/>
            <person name="Belfiori B."/>
            <person name="Cichocki N."/>
            <person name="Clum A."/>
            <person name="Dockter R.B."/>
            <person name="Fauchery L."/>
            <person name="Guy J."/>
            <person name="Iotti M."/>
            <person name="Le Tacon F."/>
            <person name="Lindquist E.A."/>
            <person name="Lipzen A."/>
            <person name="Malagnac F."/>
            <person name="Mello A."/>
            <person name="Molinier V."/>
            <person name="Miyauchi S."/>
            <person name="Poulain J."/>
            <person name="Riccioni C."/>
            <person name="Rubini A."/>
            <person name="Sitrit Y."/>
            <person name="Splivallo R."/>
            <person name="Traeger S."/>
            <person name="Wang M."/>
            <person name="Zifcakova L."/>
            <person name="Wipf D."/>
            <person name="Zambonelli A."/>
            <person name="Paolocci F."/>
            <person name="Nowrousian M."/>
            <person name="Ottonello S."/>
            <person name="Baldrian P."/>
            <person name="Spatafora J.W."/>
            <person name="Henrissat B."/>
            <person name="Nagy L.G."/>
            <person name="Aury J.M."/>
            <person name="Wincker P."/>
            <person name="Grigoriev I.V."/>
            <person name="Bonfante P."/>
            <person name="Martin F.M."/>
        </authorList>
    </citation>
    <scope>NUCLEOTIDE SEQUENCE [LARGE SCALE GENOMIC DNA]</scope>
    <source>
        <strain evidence="10 11">RN42</strain>
    </source>
</reference>
<evidence type="ECO:0000313" key="10">
    <source>
        <dbReference type="EMBL" id="RPA75269.1"/>
    </source>
</evidence>
<keyword evidence="3" id="KW-0256">Endoplasmic reticulum</keyword>
<evidence type="ECO:0000256" key="7">
    <source>
        <dbReference type="RuleBase" id="RU361193"/>
    </source>
</evidence>
<evidence type="ECO:0000256" key="1">
    <source>
        <dbReference type="ARBA" id="ARBA00004240"/>
    </source>
</evidence>
<dbReference type="GO" id="GO:1904380">
    <property type="term" value="P:endoplasmic reticulum mannose trimming"/>
    <property type="evidence" value="ECO:0007669"/>
    <property type="project" value="InterPro"/>
</dbReference>
<evidence type="ECO:0000256" key="5">
    <source>
        <dbReference type="PIRSR" id="PIRSR601382-1"/>
    </source>
</evidence>
<dbReference type="SUPFAM" id="SSF48225">
    <property type="entry name" value="Seven-hairpin glycosidases"/>
    <property type="match status" value="1"/>
</dbReference>
<dbReference type="Proteomes" id="UP000275078">
    <property type="component" value="Unassembled WGS sequence"/>
</dbReference>
<sequence length="971" mass="107251">MRFTISTRRRRRMRLGVGTVVILGLAVVVDAAKSQAGGTGGRAMTRERKLELRDEAKAMFHHGYNSYMTYAFPSDEIRPLTCSPNNRDTADPLHIHINDVLGSFSLTALDTLSTLAILAHDSPFYRAEFWAQVDRLRTVFGEKGGFDLDSTVQVFETTIRALGGLLSAHLFATGEFQGVAGPESQHYYDGVLLQLAYDLGIRLLPAFETSPTGLPHARVNLRYGLRKKTKFRYDYLTSDTVETARIKPFGYDRRRKERLYEPVVNPAEDITETCAAGAGSLVLEMTVLSRLTGDGRFEEVAKRAFDAVWERRGATGLVAGGVDSETGDWKDGISGIGAGIDSFYEYAFKSYILHAGDEGVESEGFREVFEESRGGINKYLRMDIPFTHYINAALTTGAPVTNWVDSLGAYYPGLLVSAGYVEDATRVAMLYTSLWTRYRALPERWNYVASVIEGGLGWWPGRPELVESLYMLYRATRDPYYLYVGEQIMTDIKERCWAECGWAGLQDVASGEKQDRMESFWLSETWKYLVLLFDEENPLHYGDNPWVFSTEGHPLIIPKAYTYRSSTISSSPALTTPPPTCPSPAPIGLLPPQILRPDLYHPLSLTKLHLLNHHVPFLSPTIPRSLFPSTATSAPLPQHSIFELVFPDLGGTISTSQIPAKRLENGLVLLTALSNVRIGMVKLGQGKNLRYRAISIGGVSLKDGEKVMVRRELVKELNDPTVGVKWRGGYFFLEFLPPPGTARAKEVQEKEVLEEEEELPWAERALRSVVEGNGSVLDLLFGVDKAEEVPVVEVKKVKMTKGLLSPGSAQLEDGTMLSGLAWADGYGCTLPSSSSASDSWSSDFSSSSDSEEEMEMDPFESPYRDVEVLAIPRGGCTFLQKLQSIPDTLYPNLKLVLFVDNDARHDGELIRPLVNDAVFEARWGVALVGGAGLVSSLGEVSPEGGEVRVRVKRGGGVVVVGGVEVGNWEVL</sequence>
<dbReference type="OrthoDB" id="8118055at2759"/>
<comment type="similarity">
    <text evidence="2 7">Belongs to the glycosyl hydrolase 47 family.</text>
</comment>
<dbReference type="InterPro" id="IPR036026">
    <property type="entry name" value="Seven-hairpin_glycosidases"/>
</dbReference>
<name>A0A3N4HNF6_ASCIM</name>
<dbReference type="InterPro" id="IPR044674">
    <property type="entry name" value="EDEM1/2/3"/>
</dbReference>
<dbReference type="AlphaFoldDB" id="A0A3N4HNF6"/>
<feature type="region of interest" description="Disordered" evidence="8">
    <location>
        <begin position="831"/>
        <end position="857"/>
    </location>
</feature>
<feature type="active site" description="Proton donor" evidence="5">
    <location>
        <position position="156"/>
    </location>
</feature>
<dbReference type="GO" id="GO:0005975">
    <property type="term" value="P:carbohydrate metabolic process"/>
    <property type="evidence" value="ECO:0007669"/>
    <property type="project" value="InterPro"/>
</dbReference>
<evidence type="ECO:0000313" key="11">
    <source>
        <dbReference type="Proteomes" id="UP000275078"/>
    </source>
</evidence>
<dbReference type="PANTHER" id="PTHR45679:SF5">
    <property type="entry name" value="ER DEGRADATION-ENHANCING ALPHA-MANNOSIDASE-LIKE PROTEIN 1"/>
    <property type="match status" value="1"/>
</dbReference>
<feature type="compositionally biased region" description="Low complexity" evidence="8">
    <location>
        <begin position="831"/>
        <end position="848"/>
    </location>
</feature>
<dbReference type="EC" id="3.2.1.-" evidence="7"/>
<dbReference type="GO" id="GO:0005509">
    <property type="term" value="F:calcium ion binding"/>
    <property type="evidence" value="ECO:0007669"/>
    <property type="project" value="InterPro"/>
</dbReference>
<dbReference type="InterPro" id="IPR001382">
    <property type="entry name" value="Glyco_hydro_47"/>
</dbReference>
<dbReference type="Pfam" id="PF01532">
    <property type="entry name" value="Glyco_hydro_47"/>
    <property type="match status" value="2"/>
</dbReference>
<keyword evidence="7 10" id="KW-0326">Glycosidase</keyword>
<dbReference type="GO" id="GO:0016020">
    <property type="term" value="C:membrane"/>
    <property type="evidence" value="ECO:0007669"/>
    <property type="project" value="InterPro"/>
</dbReference>
<feature type="chain" id="PRO_5018153886" description="alpha-1,2-Mannosidase" evidence="9">
    <location>
        <begin position="32"/>
        <end position="971"/>
    </location>
</feature>
<evidence type="ECO:0000256" key="3">
    <source>
        <dbReference type="ARBA" id="ARBA00022824"/>
    </source>
</evidence>
<keyword evidence="9" id="KW-0732">Signal</keyword>
<dbReference type="PRINTS" id="PR00747">
    <property type="entry name" value="GLYHDRLASE47"/>
</dbReference>
<dbReference type="UniPathway" id="UPA00378"/>
<evidence type="ECO:0000256" key="6">
    <source>
        <dbReference type="PIRSR" id="PIRSR601382-2"/>
    </source>
</evidence>